<protein>
    <recommendedName>
        <fullName evidence="3">DUF7036 domain-containing protein</fullName>
    </recommendedName>
</protein>
<evidence type="ECO:0000259" key="3">
    <source>
        <dbReference type="Pfam" id="PF23041"/>
    </source>
</evidence>
<dbReference type="InterPro" id="IPR055464">
    <property type="entry name" value="DUF7036"/>
</dbReference>
<feature type="region of interest" description="Disordered" evidence="1">
    <location>
        <begin position="401"/>
        <end position="444"/>
    </location>
</feature>
<feature type="region of interest" description="Disordered" evidence="1">
    <location>
        <begin position="319"/>
        <end position="365"/>
    </location>
</feature>
<proteinExistence type="predicted"/>
<dbReference type="EMBL" id="CM031814">
    <property type="protein sequence ID" value="KAG6651928.1"/>
    <property type="molecule type" value="Genomic_DNA"/>
</dbReference>
<accession>A0A8T1QBN7</accession>
<evidence type="ECO:0000313" key="4">
    <source>
        <dbReference type="EMBL" id="KAG6651928.1"/>
    </source>
</evidence>
<comment type="caution">
    <text evidence="4">The sequence shown here is derived from an EMBL/GenBank/DDBJ whole genome shotgun (WGS) entry which is preliminary data.</text>
</comment>
<feature type="region of interest" description="Disordered" evidence="1">
    <location>
        <begin position="1"/>
        <end position="21"/>
    </location>
</feature>
<feature type="compositionally biased region" description="Polar residues" evidence="1">
    <location>
        <begin position="1"/>
        <end position="11"/>
    </location>
</feature>
<feature type="domain" description="DUF7036" evidence="3">
    <location>
        <begin position="213"/>
        <end position="303"/>
    </location>
</feature>
<gene>
    <name evidence="4" type="ORF">CIPAW_06G147700</name>
</gene>
<feature type="compositionally biased region" description="Low complexity" evidence="1">
    <location>
        <begin position="331"/>
        <end position="343"/>
    </location>
</feature>
<keyword evidence="2" id="KW-0472">Membrane</keyword>
<organism evidence="4 5">
    <name type="scientific">Carya illinoinensis</name>
    <name type="common">Pecan</name>
    <dbReference type="NCBI Taxonomy" id="32201"/>
    <lineage>
        <taxon>Eukaryota</taxon>
        <taxon>Viridiplantae</taxon>
        <taxon>Streptophyta</taxon>
        <taxon>Embryophyta</taxon>
        <taxon>Tracheophyta</taxon>
        <taxon>Spermatophyta</taxon>
        <taxon>Magnoliopsida</taxon>
        <taxon>eudicotyledons</taxon>
        <taxon>Gunneridae</taxon>
        <taxon>Pentapetalae</taxon>
        <taxon>rosids</taxon>
        <taxon>fabids</taxon>
        <taxon>Fagales</taxon>
        <taxon>Juglandaceae</taxon>
        <taxon>Carya</taxon>
    </lineage>
</organism>
<dbReference type="Pfam" id="PF23041">
    <property type="entry name" value="DUF7036"/>
    <property type="match status" value="2"/>
</dbReference>
<name>A0A8T1QBN7_CARIL</name>
<dbReference type="Proteomes" id="UP000811609">
    <property type="component" value="Chromosome 6"/>
</dbReference>
<evidence type="ECO:0000256" key="1">
    <source>
        <dbReference type="SAM" id="MobiDB-lite"/>
    </source>
</evidence>
<feature type="domain" description="DUF7036" evidence="3">
    <location>
        <begin position="89"/>
        <end position="180"/>
    </location>
</feature>
<evidence type="ECO:0000256" key="2">
    <source>
        <dbReference type="SAM" id="Phobius"/>
    </source>
</evidence>
<keyword evidence="2" id="KW-1133">Transmembrane helix</keyword>
<dbReference type="AlphaFoldDB" id="A0A8T1QBN7"/>
<feature type="transmembrane region" description="Helical" evidence="2">
    <location>
        <begin position="46"/>
        <end position="65"/>
    </location>
</feature>
<reference evidence="4" key="1">
    <citation type="submission" date="2020-12" db="EMBL/GenBank/DDBJ databases">
        <title>WGS assembly of Carya illinoinensis cv. Pawnee.</title>
        <authorList>
            <person name="Platts A."/>
            <person name="Shu S."/>
            <person name="Wright S."/>
            <person name="Barry K."/>
            <person name="Edger P."/>
            <person name="Pires J.C."/>
            <person name="Schmutz J."/>
        </authorList>
    </citation>
    <scope>NUCLEOTIDE SEQUENCE</scope>
    <source>
        <tissue evidence="4">Leaf</tissue>
    </source>
</reference>
<dbReference type="PANTHER" id="PTHR33826:SF4">
    <property type="entry name" value="F20B24.21"/>
    <property type="match status" value="1"/>
</dbReference>
<keyword evidence="5" id="KW-1185">Reference proteome</keyword>
<keyword evidence="2" id="KW-0812">Transmembrane</keyword>
<sequence>MGKSELQNLHRQQNHEADSNQVSSGFFRDGCSVALNRVGREFSFKCLFVLILTLSVLVSGIFWVLPFHSTKCGFDAKDAIKLGATVQAYFRLDKPVTKLVLHVGRLEYDIYGEIDVPGIKVAITSMHQSGASNWTDVVFGVLSDPINVPISPVSLSLLRSSLIELFLQQSNLTLTSSIFGKTTKFQILKFPPGLTVIPVQFSSIWQIPQILFNFTLNNSISEILEDFIEFKDQLKIGLYLRSYESVYVQITNDVGSTIAPPVTVQASVMSGLGSLLPQRLKQLAETITGSPAQNLGLDNTVFGKVKSISLSSYLRGTINATPPSPSPSPSSEPSNYPSISSYPALSPPTSPMSSPNIKHRSPAPSMVIAHPPCPFPYQGFRNSPSLSPSHYNPTVPSAFSPLVSTPNAPPTGPTSQLSPDLSPIPEVSYASSPHQDKGSAEGLLSTSLAPSPSSLVAVTSYQQIWLLGFSGLWIFSLFCWLA</sequence>
<dbReference type="PANTHER" id="PTHR33826">
    <property type="entry name" value="F20B24.21"/>
    <property type="match status" value="1"/>
</dbReference>
<evidence type="ECO:0000313" key="5">
    <source>
        <dbReference type="Proteomes" id="UP000811609"/>
    </source>
</evidence>